<name>J9DNP9_WUCBA</name>
<feature type="coiled-coil region" evidence="1">
    <location>
        <begin position="18"/>
        <end position="76"/>
    </location>
</feature>
<evidence type="ECO:0000313" key="2">
    <source>
        <dbReference type="EMBL" id="EJW71116.1"/>
    </source>
</evidence>
<comment type="caution">
    <text evidence="2">The sequence shown here is derived from an EMBL/GenBank/DDBJ whole genome shotgun (WGS) entry which is preliminary data.</text>
</comment>
<sequence>MAIDANRNSAVASSLEKISAQEREIAMLRSDLERHMQLVKNLERIKKEYEFLELQNEALNAKLDSKEATIRDLEDSIH</sequence>
<gene>
    <name evidence="2" type="ORF">WUBG_17978</name>
</gene>
<feature type="non-terminal residue" evidence="2">
    <location>
        <position position="78"/>
    </location>
</feature>
<evidence type="ECO:0000256" key="1">
    <source>
        <dbReference type="SAM" id="Coils"/>
    </source>
</evidence>
<keyword evidence="1" id="KW-0175">Coiled coil</keyword>
<dbReference type="Proteomes" id="UP000004810">
    <property type="component" value="Unassembled WGS sequence"/>
</dbReference>
<organism evidence="2 3">
    <name type="scientific">Wuchereria bancrofti</name>
    <dbReference type="NCBI Taxonomy" id="6293"/>
    <lineage>
        <taxon>Eukaryota</taxon>
        <taxon>Metazoa</taxon>
        <taxon>Ecdysozoa</taxon>
        <taxon>Nematoda</taxon>
        <taxon>Chromadorea</taxon>
        <taxon>Rhabditida</taxon>
        <taxon>Spirurina</taxon>
        <taxon>Spiruromorpha</taxon>
        <taxon>Filarioidea</taxon>
        <taxon>Onchocercidae</taxon>
        <taxon>Wuchereria</taxon>
    </lineage>
</organism>
<proteinExistence type="predicted"/>
<dbReference type="EMBL" id="ADBV01019490">
    <property type="protein sequence ID" value="EJW71116.1"/>
    <property type="molecule type" value="Genomic_DNA"/>
</dbReference>
<reference evidence="3" key="1">
    <citation type="submission" date="2012-08" db="EMBL/GenBank/DDBJ databases">
        <title>The Genome Sequence of Wuchereria bancrofti.</title>
        <authorList>
            <person name="Nutman T.B."/>
            <person name="Fink D.L."/>
            <person name="Russ C."/>
            <person name="Young S."/>
            <person name="Zeng Q."/>
            <person name="Koehrsen M."/>
            <person name="Alvarado L."/>
            <person name="Berlin A."/>
            <person name="Chapman S.B."/>
            <person name="Chen Z."/>
            <person name="Freedman E."/>
            <person name="Gellesch M."/>
            <person name="Goldberg J."/>
            <person name="Griggs A."/>
            <person name="Gujja S."/>
            <person name="Heilman E.R."/>
            <person name="Heiman D."/>
            <person name="Hepburn T."/>
            <person name="Howarth C."/>
            <person name="Jen D."/>
            <person name="Larson L."/>
            <person name="Lewis B."/>
            <person name="Mehta T."/>
            <person name="Park D."/>
            <person name="Pearson M."/>
            <person name="Roberts A."/>
            <person name="Saif S."/>
            <person name="Shea T."/>
            <person name="Shenoy N."/>
            <person name="Sisk P."/>
            <person name="Stolte C."/>
            <person name="Sykes S."/>
            <person name="Walk T."/>
            <person name="White J."/>
            <person name="Yandava C."/>
            <person name="Haas B."/>
            <person name="Henn M.R."/>
            <person name="Nusbaum C."/>
            <person name="Birren B."/>
        </authorList>
    </citation>
    <scope>NUCLEOTIDE SEQUENCE [LARGE SCALE GENOMIC DNA]</scope>
    <source>
        <strain evidence="3">NA</strain>
    </source>
</reference>
<evidence type="ECO:0000313" key="3">
    <source>
        <dbReference type="Proteomes" id="UP000004810"/>
    </source>
</evidence>
<dbReference type="AlphaFoldDB" id="J9DNP9"/>
<protein>
    <submittedName>
        <fullName evidence="2">Uncharacterized protein</fullName>
    </submittedName>
</protein>
<accession>J9DNP9</accession>